<evidence type="ECO:0000313" key="3">
    <source>
        <dbReference type="Proteomes" id="UP000039865"/>
    </source>
</evidence>
<dbReference type="InParanoid" id="A0A077ZR24"/>
<dbReference type="Proteomes" id="UP000039865">
    <property type="component" value="Unassembled WGS sequence"/>
</dbReference>
<name>A0A077ZR24_STYLE</name>
<evidence type="ECO:0000313" key="2">
    <source>
        <dbReference type="EMBL" id="CDW71904.1"/>
    </source>
</evidence>
<gene>
    <name evidence="2" type="primary">Contig10540.g11258</name>
    <name evidence="2" type="ORF">STYLEM_854</name>
</gene>
<feature type="chain" id="PRO_5001728878" description="DOMON domain-containing protein" evidence="1">
    <location>
        <begin position="23"/>
        <end position="238"/>
    </location>
</feature>
<organism evidence="2 3">
    <name type="scientific">Stylonychia lemnae</name>
    <name type="common">Ciliate</name>
    <dbReference type="NCBI Taxonomy" id="5949"/>
    <lineage>
        <taxon>Eukaryota</taxon>
        <taxon>Sar</taxon>
        <taxon>Alveolata</taxon>
        <taxon>Ciliophora</taxon>
        <taxon>Intramacronucleata</taxon>
        <taxon>Spirotrichea</taxon>
        <taxon>Stichotrichia</taxon>
        <taxon>Sporadotrichida</taxon>
        <taxon>Oxytrichidae</taxon>
        <taxon>Stylonychinae</taxon>
        <taxon>Stylonychia</taxon>
    </lineage>
</organism>
<keyword evidence="3" id="KW-1185">Reference proteome</keyword>
<evidence type="ECO:0000256" key="1">
    <source>
        <dbReference type="SAM" id="SignalP"/>
    </source>
</evidence>
<dbReference type="AlphaFoldDB" id="A0A077ZR24"/>
<dbReference type="EMBL" id="CCKQ01000806">
    <property type="protein sequence ID" value="CDW71904.1"/>
    <property type="molecule type" value="Genomic_DNA"/>
</dbReference>
<protein>
    <recommendedName>
        <fullName evidence="4">DOMON domain-containing protein</fullName>
    </recommendedName>
</protein>
<accession>A0A077ZR24</accession>
<reference evidence="2 3" key="1">
    <citation type="submission" date="2014-06" db="EMBL/GenBank/DDBJ databases">
        <authorList>
            <person name="Swart Estienne"/>
        </authorList>
    </citation>
    <scope>NUCLEOTIDE SEQUENCE [LARGE SCALE GENOMIC DNA]</scope>
    <source>
        <strain evidence="2 3">130c</strain>
    </source>
</reference>
<sequence>MRDKLSLLLISLVLFSLLPVESTILEYTFADPIYQLHYEIDQSLAKEVEDTKVIMTLVLNNYDISSWSSANGQQGVWLGIGYGSKTMTNTDMVTCRYYYTNSQSDIFHCSDQYTDNSRGRFNDTTQSIQNVKTNSNPIIKTAGQTLTKANFSVSFERLFATKDLNSDYVLSPKIEFSIYAFGSISGGAVQPCTAANRGFKYLDLSQGYIESFSTSANIIQICTSLIIVSLFILNDSLF</sequence>
<evidence type="ECO:0008006" key="4">
    <source>
        <dbReference type="Google" id="ProtNLM"/>
    </source>
</evidence>
<feature type="signal peptide" evidence="1">
    <location>
        <begin position="1"/>
        <end position="22"/>
    </location>
</feature>
<keyword evidence="1" id="KW-0732">Signal</keyword>
<proteinExistence type="predicted"/>